<dbReference type="PANTHER" id="PTHR21240:SF28">
    <property type="entry name" value="ISO-OROTATE DECARBOXYLASE (EUROFUNG)"/>
    <property type="match status" value="1"/>
</dbReference>
<dbReference type="Proteomes" id="UP000663629">
    <property type="component" value="Plasmid p2"/>
</dbReference>
<evidence type="ECO:0000313" key="3">
    <source>
        <dbReference type="EMBL" id="QRZ16141.1"/>
    </source>
</evidence>
<dbReference type="PANTHER" id="PTHR21240">
    <property type="entry name" value="2-AMINO-3-CARBOXYLMUCONATE-6-SEMIALDEHYDE DECARBOXYLASE"/>
    <property type="match status" value="1"/>
</dbReference>
<keyword evidence="4" id="KW-1185">Reference proteome</keyword>
<evidence type="ECO:0000313" key="4">
    <source>
        <dbReference type="Proteomes" id="UP000663629"/>
    </source>
</evidence>
<organism evidence="3 4">
    <name type="scientific">Paracoccus methylovorus</name>
    <dbReference type="NCBI Taxonomy" id="2812658"/>
    <lineage>
        <taxon>Bacteria</taxon>
        <taxon>Pseudomonadati</taxon>
        <taxon>Pseudomonadota</taxon>
        <taxon>Alphaproteobacteria</taxon>
        <taxon>Rhodobacterales</taxon>
        <taxon>Paracoccaceae</taxon>
        <taxon>Paracoccus</taxon>
    </lineage>
</organism>
<evidence type="ECO:0000259" key="2">
    <source>
        <dbReference type="Pfam" id="PF04909"/>
    </source>
</evidence>
<dbReference type="EMBL" id="CP070372">
    <property type="protein sequence ID" value="QRZ16141.1"/>
    <property type="molecule type" value="Genomic_DNA"/>
</dbReference>
<keyword evidence="3" id="KW-0614">Plasmid</keyword>
<name>A0ABX7JRP3_9RHOB</name>
<geneLocation type="plasmid" evidence="3 4">
    <name>p2</name>
</geneLocation>
<protein>
    <submittedName>
        <fullName evidence="3">Amidohydrolase</fullName>
    </submittedName>
</protein>
<dbReference type="InterPro" id="IPR006680">
    <property type="entry name" value="Amidohydro-rel"/>
</dbReference>
<feature type="domain" description="Amidohydrolase-related" evidence="2">
    <location>
        <begin position="3"/>
        <end position="331"/>
    </location>
</feature>
<evidence type="ECO:0000256" key="1">
    <source>
        <dbReference type="ARBA" id="ARBA00023239"/>
    </source>
</evidence>
<accession>A0ABX7JRP3</accession>
<sequence>MIIDCHGHYTTAPPGLKEFRDLQIRALTDPAINPSKASVRISDDEIRDSLEGAQLRLMRDRGIDVTIFSPIAGQMAHHIGNAVTSQLWSEVANDLIYRVTQLYPDNYIGVCQLPQSPLVPPKSVIPELERCIVELGFIGCNLNPDPSGGHWKDRPLYDRIWYPLYEKLVELDVPAMIHVSGSCNDCFHHTGAHYINGDTTAFMQFIQSDLFKDFPTLKFIIPHGGGAAPYHWGRYRGLAQDMGKPPLAEHLLKNVFFDTCVYHLPGIKLLLEVVPTENILFATEMVGAVKGIDPETGYHYDDTKRYIDQVDSLTETQRALIFEDNARRVYPRINPILDRIVARKEIAHG</sequence>
<dbReference type="SUPFAM" id="SSF51556">
    <property type="entry name" value="Metallo-dependent hydrolases"/>
    <property type="match status" value="1"/>
</dbReference>
<reference evidence="3 4" key="1">
    <citation type="submission" date="2021-02" db="EMBL/GenBank/DDBJ databases">
        <title>Paracoccus methylovroum sp.nov., a new methanol and methylamine utilizing methylotrophic denitrifer.</title>
        <authorList>
            <person name="Timsy T."/>
            <person name="Behrendt U."/>
            <person name="Ulrich A."/>
            <person name="Spanner T."/>
            <person name="Foesel B.U."/>
            <person name="Horn M.A."/>
            <person name="Kolb S."/>
        </authorList>
    </citation>
    <scope>NUCLEOTIDE SEQUENCE [LARGE SCALE GENOMIC DNA]</scope>
    <source>
        <strain evidence="3 4">H4-D09</strain>
        <plasmid evidence="3 4">p2</plasmid>
    </source>
</reference>
<dbReference type="RefSeq" id="WP_205297025.1">
    <property type="nucleotide sequence ID" value="NZ_CP070372.1"/>
</dbReference>
<keyword evidence="1" id="KW-0456">Lyase</keyword>
<dbReference type="Pfam" id="PF04909">
    <property type="entry name" value="Amidohydro_2"/>
    <property type="match status" value="1"/>
</dbReference>
<proteinExistence type="predicted"/>
<gene>
    <name evidence="3" type="ORF">JWJ88_21620</name>
</gene>
<dbReference type="InterPro" id="IPR032465">
    <property type="entry name" value="ACMSD"/>
</dbReference>
<dbReference type="Gene3D" id="3.20.20.140">
    <property type="entry name" value="Metal-dependent hydrolases"/>
    <property type="match status" value="1"/>
</dbReference>
<dbReference type="InterPro" id="IPR032466">
    <property type="entry name" value="Metal_Hydrolase"/>
</dbReference>